<sequence length="197" mass="22706">MRIGVDIDGVTADSFTVWLGELNRYFSKNISVIDNYDIHQVYDVSWDEMNRFFKENMEHLFMMPQPVKGAKQGLESLIAQGHEIVYVTARAADEEEVTLRWMDKYKIPYKNVVFSDLQSKVDLVKQWQLELFIEDYTKNALAIAQAGIPVLLLNATYNQGELVRGVTRCRNWTEIVRAVTSLSGDGFAYQQGVELRR</sequence>
<dbReference type="Gene3D" id="3.40.50.1000">
    <property type="entry name" value="HAD superfamily/HAD-like"/>
    <property type="match status" value="1"/>
</dbReference>
<dbReference type="Pfam" id="PF06941">
    <property type="entry name" value="NT5C"/>
    <property type="match status" value="1"/>
</dbReference>
<dbReference type="SUPFAM" id="SSF56784">
    <property type="entry name" value="HAD-like"/>
    <property type="match status" value="1"/>
</dbReference>
<protein>
    <submittedName>
        <fullName evidence="3">Nucleotidase</fullName>
        <ecNumber evidence="3">3.1.3.-</ecNumber>
    </submittedName>
</protein>
<dbReference type="InterPro" id="IPR052419">
    <property type="entry name" value="5_3-deoxyribonucleotidase-like"/>
</dbReference>
<dbReference type="PIRSF" id="PIRSF021362">
    <property type="entry name" value="UCP021362_HAD"/>
    <property type="match status" value="1"/>
</dbReference>
<evidence type="ECO:0000256" key="2">
    <source>
        <dbReference type="ARBA" id="ARBA00022801"/>
    </source>
</evidence>
<keyword evidence="2 3" id="KW-0378">Hydrolase</keyword>
<dbReference type="PANTHER" id="PTHR35134">
    <property type="entry name" value="NUCLEOTIDASE YQFW-RELATED"/>
    <property type="match status" value="1"/>
</dbReference>
<dbReference type="InterPro" id="IPR010708">
    <property type="entry name" value="5'(3')-deoxyribonucleotidase"/>
</dbReference>
<comment type="caution">
    <text evidence="3">The sequence shown here is derived from an EMBL/GenBank/DDBJ whole genome shotgun (WGS) entry which is preliminary data.</text>
</comment>
<reference evidence="3" key="1">
    <citation type="submission" date="2019-08" db="EMBL/GenBank/DDBJ databases">
        <authorList>
            <person name="Kucharzyk K."/>
            <person name="Murdoch R.W."/>
            <person name="Higgins S."/>
            <person name="Loffler F."/>
        </authorList>
    </citation>
    <scope>NUCLEOTIDE SEQUENCE</scope>
</reference>
<evidence type="ECO:0000256" key="1">
    <source>
        <dbReference type="ARBA" id="ARBA00009589"/>
    </source>
</evidence>
<dbReference type="GO" id="GO:0009264">
    <property type="term" value="P:deoxyribonucleotide catabolic process"/>
    <property type="evidence" value="ECO:0007669"/>
    <property type="project" value="InterPro"/>
</dbReference>
<evidence type="ECO:0000313" key="3">
    <source>
        <dbReference type="EMBL" id="MPM84885.1"/>
    </source>
</evidence>
<dbReference type="InterPro" id="IPR009206">
    <property type="entry name" value="Nucleotidase_putative"/>
</dbReference>
<dbReference type="PANTHER" id="PTHR35134:SF2">
    <property type="entry name" value="NUCLEOTIDASE YQFW-RELATED"/>
    <property type="match status" value="1"/>
</dbReference>
<dbReference type="EMBL" id="VSSQ01033330">
    <property type="protein sequence ID" value="MPM84885.1"/>
    <property type="molecule type" value="Genomic_DNA"/>
</dbReference>
<dbReference type="GO" id="GO:0008253">
    <property type="term" value="F:5'-nucleotidase activity"/>
    <property type="evidence" value="ECO:0007669"/>
    <property type="project" value="InterPro"/>
</dbReference>
<accession>A0A645D6Q8</accession>
<name>A0A645D6Q8_9ZZZZ</name>
<dbReference type="InterPro" id="IPR036412">
    <property type="entry name" value="HAD-like_sf"/>
</dbReference>
<proteinExistence type="inferred from homology"/>
<gene>
    <name evidence="3" type="ORF">SDC9_131961</name>
</gene>
<dbReference type="EC" id="3.1.3.-" evidence="3"/>
<comment type="similarity">
    <text evidence="1">Belongs to the 5'(3')-deoxyribonucleotidase family.</text>
</comment>
<dbReference type="InterPro" id="IPR023214">
    <property type="entry name" value="HAD_sf"/>
</dbReference>
<organism evidence="3">
    <name type="scientific">bioreactor metagenome</name>
    <dbReference type="NCBI Taxonomy" id="1076179"/>
    <lineage>
        <taxon>unclassified sequences</taxon>
        <taxon>metagenomes</taxon>
        <taxon>ecological metagenomes</taxon>
    </lineage>
</organism>
<dbReference type="AlphaFoldDB" id="A0A645D6Q8"/>